<sequence>MISDILTKITIWMGRLGYPGVFISAIGVLPAELVITMVAAAKPSEVVPIAVTASLGEVIGALWTYGIGYYFKNKDILSFLAGKGQFLKISEDSFNKSNKSMKKYGFLYILLTRFTPGLRVAVLVVAGYLKYNLFLSCIAVFIGTFAYAYGFAYLGSRIGFNWNQIKRIMDMINNILTFVTILVIGYLAYKNRKKIKKLFSNS</sequence>
<organism evidence="8 9">
    <name type="scientific">Candidatus Dojkabacteria bacterium</name>
    <dbReference type="NCBI Taxonomy" id="2099670"/>
    <lineage>
        <taxon>Bacteria</taxon>
        <taxon>Candidatus Dojkabacteria</taxon>
    </lineage>
</organism>
<dbReference type="Proteomes" id="UP000545876">
    <property type="component" value="Unassembled WGS sequence"/>
</dbReference>
<feature type="transmembrane region" description="Helical" evidence="6">
    <location>
        <begin position="133"/>
        <end position="156"/>
    </location>
</feature>
<evidence type="ECO:0000256" key="2">
    <source>
        <dbReference type="ARBA" id="ARBA00022475"/>
    </source>
</evidence>
<gene>
    <name evidence="8" type="ORF">GX656_03285</name>
</gene>
<keyword evidence="3 6" id="KW-0812">Transmembrane</keyword>
<feature type="transmembrane region" description="Helical" evidence="6">
    <location>
        <begin position="21"/>
        <end position="41"/>
    </location>
</feature>
<dbReference type="InterPro" id="IPR051311">
    <property type="entry name" value="DedA_domain"/>
</dbReference>
<comment type="caution">
    <text evidence="8">The sequence shown here is derived from an EMBL/GenBank/DDBJ whole genome shotgun (WGS) entry which is preliminary data.</text>
</comment>
<feature type="transmembrane region" description="Helical" evidence="6">
    <location>
        <begin position="168"/>
        <end position="189"/>
    </location>
</feature>
<comment type="subcellular location">
    <subcellularLocation>
        <location evidence="1">Cell membrane</location>
        <topology evidence="1">Multi-pass membrane protein</topology>
    </subcellularLocation>
</comment>
<evidence type="ECO:0000256" key="1">
    <source>
        <dbReference type="ARBA" id="ARBA00004651"/>
    </source>
</evidence>
<evidence type="ECO:0000256" key="4">
    <source>
        <dbReference type="ARBA" id="ARBA00022989"/>
    </source>
</evidence>
<evidence type="ECO:0000256" key="5">
    <source>
        <dbReference type="ARBA" id="ARBA00023136"/>
    </source>
</evidence>
<keyword evidence="5 6" id="KW-0472">Membrane</keyword>
<name>A0A847D1B8_9BACT</name>
<evidence type="ECO:0000313" key="8">
    <source>
        <dbReference type="EMBL" id="NLD25632.1"/>
    </source>
</evidence>
<evidence type="ECO:0000256" key="6">
    <source>
        <dbReference type="SAM" id="Phobius"/>
    </source>
</evidence>
<reference evidence="8 9" key="1">
    <citation type="journal article" date="2020" name="Biotechnol. Biofuels">
        <title>New insights from the biogas microbiome by comprehensive genome-resolved metagenomics of nearly 1600 species originating from multiple anaerobic digesters.</title>
        <authorList>
            <person name="Campanaro S."/>
            <person name="Treu L."/>
            <person name="Rodriguez-R L.M."/>
            <person name="Kovalovszki A."/>
            <person name="Ziels R.M."/>
            <person name="Maus I."/>
            <person name="Zhu X."/>
            <person name="Kougias P.G."/>
            <person name="Basile A."/>
            <person name="Luo G."/>
            <person name="Schluter A."/>
            <person name="Konstantinidis K.T."/>
            <person name="Angelidaki I."/>
        </authorList>
    </citation>
    <scope>NUCLEOTIDE SEQUENCE [LARGE SCALE GENOMIC DNA]</scope>
    <source>
        <strain evidence="8">AS06rmzACSIP_65</strain>
    </source>
</reference>
<evidence type="ECO:0000259" key="7">
    <source>
        <dbReference type="Pfam" id="PF09335"/>
    </source>
</evidence>
<dbReference type="EMBL" id="JAAZBX010000012">
    <property type="protein sequence ID" value="NLD25632.1"/>
    <property type="molecule type" value="Genomic_DNA"/>
</dbReference>
<feature type="domain" description="VTT" evidence="7">
    <location>
        <begin position="36"/>
        <end position="156"/>
    </location>
</feature>
<accession>A0A847D1B8</accession>
<dbReference type="Pfam" id="PF09335">
    <property type="entry name" value="VTT_dom"/>
    <property type="match status" value="1"/>
</dbReference>
<protein>
    <recommendedName>
        <fullName evidence="7">VTT domain-containing protein</fullName>
    </recommendedName>
</protein>
<dbReference type="PANTHER" id="PTHR42709">
    <property type="entry name" value="ALKALINE PHOSPHATASE LIKE PROTEIN"/>
    <property type="match status" value="1"/>
</dbReference>
<feature type="transmembrane region" description="Helical" evidence="6">
    <location>
        <begin position="106"/>
        <end position="127"/>
    </location>
</feature>
<keyword evidence="2" id="KW-1003">Cell membrane</keyword>
<feature type="transmembrane region" description="Helical" evidence="6">
    <location>
        <begin position="47"/>
        <end position="71"/>
    </location>
</feature>
<proteinExistence type="predicted"/>
<dbReference type="GO" id="GO:0005886">
    <property type="term" value="C:plasma membrane"/>
    <property type="evidence" value="ECO:0007669"/>
    <property type="project" value="UniProtKB-SubCell"/>
</dbReference>
<dbReference type="AlphaFoldDB" id="A0A847D1B8"/>
<evidence type="ECO:0000256" key="3">
    <source>
        <dbReference type="ARBA" id="ARBA00022692"/>
    </source>
</evidence>
<keyword evidence="4 6" id="KW-1133">Transmembrane helix</keyword>
<evidence type="ECO:0000313" key="9">
    <source>
        <dbReference type="Proteomes" id="UP000545876"/>
    </source>
</evidence>
<dbReference type="InterPro" id="IPR032816">
    <property type="entry name" value="VTT_dom"/>
</dbReference>
<dbReference type="PANTHER" id="PTHR42709:SF6">
    <property type="entry name" value="UNDECAPRENYL PHOSPHATE TRANSPORTER A"/>
    <property type="match status" value="1"/>
</dbReference>